<reference evidence="6 7" key="1">
    <citation type="journal article" date="2015" name="Genome Announc.">
        <title>Expanding the biotechnology potential of lactobacilli through comparative genomics of 213 strains and associated genera.</title>
        <authorList>
            <person name="Sun Z."/>
            <person name="Harris H.M."/>
            <person name="McCann A."/>
            <person name="Guo C."/>
            <person name="Argimon S."/>
            <person name="Zhang W."/>
            <person name="Yang X."/>
            <person name="Jeffery I.B."/>
            <person name="Cooney J.C."/>
            <person name="Kagawa T.F."/>
            <person name="Liu W."/>
            <person name="Song Y."/>
            <person name="Salvetti E."/>
            <person name="Wrobel A."/>
            <person name="Rasinkangas P."/>
            <person name="Parkhill J."/>
            <person name="Rea M.C."/>
            <person name="O'Sullivan O."/>
            <person name="Ritari J."/>
            <person name="Douillard F.P."/>
            <person name="Paul Ross R."/>
            <person name="Yang R."/>
            <person name="Briner A.E."/>
            <person name="Felis G.E."/>
            <person name="de Vos W.M."/>
            <person name="Barrangou R."/>
            <person name="Klaenhammer T.R."/>
            <person name="Caufield P.W."/>
            <person name="Cui Y."/>
            <person name="Zhang H."/>
            <person name="O'Toole P.W."/>
        </authorList>
    </citation>
    <scope>NUCLEOTIDE SEQUENCE [LARGE SCALE GENOMIC DNA]</scope>
    <source>
        <strain evidence="4 7">ATCC BAA-66</strain>
        <strain evidence="5 6">DSM 13344</strain>
    </source>
</reference>
<dbReference type="PANTHER" id="PTHR37813">
    <property type="entry name" value="FELS-2 PROPHAGE PROTEIN"/>
    <property type="match status" value="1"/>
</dbReference>
<evidence type="ECO:0000256" key="1">
    <source>
        <dbReference type="ARBA" id="ARBA00022612"/>
    </source>
</evidence>
<dbReference type="AlphaFoldDB" id="A0A0R2FSD9"/>
<feature type="transmembrane region" description="Helical" evidence="2">
    <location>
        <begin position="592"/>
        <end position="619"/>
    </location>
</feature>
<dbReference type="InterPro" id="IPR010090">
    <property type="entry name" value="Phage_tape_meas"/>
</dbReference>
<keyword evidence="2" id="KW-1133">Transmembrane helix</keyword>
<keyword evidence="6" id="KW-1185">Reference proteome</keyword>
<feature type="transmembrane region" description="Helical" evidence="2">
    <location>
        <begin position="544"/>
        <end position="571"/>
    </location>
</feature>
<evidence type="ECO:0000256" key="2">
    <source>
        <dbReference type="SAM" id="Phobius"/>
    </source>
</evidence>
<dbReference type="Proteomes" id="UP000051751">
    <property type="component" value="Unassembled WGS sequence"/>
</dbReference>
<protein>
    <submittedName>
        <fullName evidence="5">Minor tail protein gp26</fullName>
    </submittedName>
</protein>
<keyword evidence="1" id="KW-1188">Viral release from host cell</keyword>
<name>A0A0R2FSD9_9LACO</name>
<evidence type="ECO:0000313" key="4">
    <source>
        <dbReference type="EMBL" id="KRN29235.1"/>
    </source>
</evidence>
<evidence type="ECO:0000313" key="6">
    <source>
        <dbReference type="Proteomes" id="UP000051645"/>
    </source>
</evidence>
<feature type="transmembrane region" description="Helical" evidence="2">
    <location>
        <begin position="512"/>
        <end position="532"/>
    </location>
</feature>
<feature type="transmembrane region" description="Helical" evidence="2">
    <location>
        <begin position="734"/>
        <end position="753"/>
    </location>
</feature>
<feature type="transmembrane region" description="Helical" evidence="2">
    <location>
        <begin position="417"/>
        <end position="438"/>
    </location>
</feature>
<feature type="transmembrane region" description="Helical" evidence="2">
    <location>
        <begin position="480"/>
        <end position="500"/>
    </location>
</feature>
<feature type="domain" description="Phage tail tape measure protein" evidence="3">
    <location>
        <begin position="107"/>
        <end position="306"/>
    </location>
</feature>
<proteinExistence type="predicted"/>
<accession>A0A0R2FSD9</accession>
<dbReference type="OrthoDB" id="28713at2"/>
<keyword evidence="2" id="KW-0812">Transmembrane</keyword>
<dbReference type="STRING" id="81857.IV38_GL000115"/>
<evidence type="ECO:0000313" key="7">
    <source>
        <dbReference type="Proteomes" id="UP000051751"/>
    </source>
</evidence>
<feature type="transmembrane region" description="Helical" evidence="2">
    <location>
        <begin position="708"/>
        <end position="727"/>
    </location>
</feature>
<feature type="transmembrane region" description="Helical" evidence="2">
    <location>
        <begin position="759"/>
        <end position="779"/>
    </location>
</feature>
<evidence type="ECO:0000313" key="5">
    <source>
        <dbReference type="EMBL" id="KRN31407.1"/>
    </source>
</evidence>
<comment type="caution">
    <text evidence="5">The sequence shown here is derived from an EMBL/GenBank/DDBJ whole genome shotgun (WGS) entry which is preliminary data.</text>
</comment>
<dbReference type="Pfam" id="PF10145">
    <property type="entry name" value="PhageMin_Tail"/>
    <property type="match status" value="1"/>
</dbReference>
<organism evidence="5 6">
    <name type="scientific">Lactobacillus selangorensis</name>
    <dbReference type="NCBI Taxonomy" id="81857"/>
    <lineage>
        <taxon>Bacteria</taxon>
        <taxon>Bacillati</taxon>
        <taxon>Bacillota</taxon>
        <taxon>Bacilli</taxon>
        <taxon>Lactobacillales</taxon>
        <taxon>Lactobacillaceae</taxon>
        <taxon>Lactobacillus</taxon>
    </lineage>
</organism>
<evidence type="ECO:0000259" key="3">
    <source>
        <dbReference type="Pfam" id="PF10145"/>
    </source>
</evidence>
<dbReference type="PANTHER" id="PTHR37813:SF1">
    <property type="entry name" value="FELS-2 PROPHAGE PROTEIN"/>
    <property type="match status" value="1"/>
</dbReference>
<dbReference type="NCBIfam" id="TIGR01760">
    <property type="entry name" value="tape_meas_TP901"/>
    <property type="match status" value="1"/>
</dbReference>
<dbReference type="Proteomes" id="UP000051645">
    <property type="component" value="Unassembled WGS sequence"/>
</dbReference>
<sequence length="1020" mass="103203">MRGRLFRLKRGGRKMESYSVQAVLSAVDAGFSSVFGKANSTVQTFGQKTGSALQSVGKVSTTMGLAVGAGTMAAIKSFGDFDESINKAAVIGGSSNKALAGNMKDLEKEALSLGKTLPISSEDAGNAMVEMARNGANIKDLKTEFPAISKAAAVAGEDLSNTATTVQQAMNIWGSGSKNAAKDSATLAIVANKSNATIGDMGQVFANVGSTAKTMGYSLKDVGISAGIMTNAGIPAAQASQDLNNAFTHMYKPTDSARGVMTKLGLSFTDASGNMKPLKSIITDVAKATDGMSKSEKLAALNTMFGTAGAKAMLPLMDATYKKTKKNKGSWDEFGASIDKGAKTYARANKYLSDNSSNMTKNVGQSIGQMKDAFDALIKTSIGSLAPQIKAVANALGDFATWLTTSKSPMASFTKKLIALSPIIAIALIGFGLLSTALGKLISAFSAPTKALSAFRNGTGAAGKASTASAGQIAAMGVKALGIGAGIGIAAAGLALFAMGVAKLASTGTKGLVALAAMTASIAVLAGVFALLGSRLDTALPGMIGLSATMLSAGAGALMFGAAIALAGVGVNQASQGIMTLTKAFVLLGSNAKMIVPTLTAIGVGLASMITGFVTTLVAATPQVATSFMQMLVSVGQTVLTYLPQMITLGTQIIVSFIQGITVALPQIMTATVQLIVAFLNGITVGLPQIMASAVALIVAFINGLATGLPQIITAGVTLIVNFLEGLAQGIPQVITAAVDVIVSFINGIASNLGQIIDAAVNLIGSFINGLVAAIPNIVDQGYKAVMSFVEGVGYMIGKALTSGGDLINNFVTGIINGMSRSRGGGSKNGSAVLEGIKGHVNDLISAGGDMIAGFVKGIADAASSVVKTAARVAKGAVNAVKKALGIHSPSRVFKNEVGKYIPLGMAKGIDKSAGAVNQSVSALASSAAVQIPTPTMDTRAFASQIAGANASLQNQVSSSVNGSLSVASPQADETNSLLRQLVNKNSDIVLDSGAWVGHTASSYDQVLGNNANMAKRWGR</sequence>
<dbReference type="EMBL" id="JQAZ01000004">
    <property type="protein sequence ID" value="KRN31407.1"/>
    <property type="molecule type" value="Genomic_DNA"/>
</dbReference>
<dbReference type="EMBL" id="JQAT01000001">
    <property type="protein sequence ID" value="KRN29235.1"/>
    <property type="molecule type" value="Genomic_DNA"/>
</dbReference>
<gene>
    <name evidence="4" type="ORF">IV38_GL000115</name>
    <name evidence="5" type="ORF">IV40_GL001403</name>
</gene>
<dbReference type="PATRIC" id="fig|81857.3.peg.120"/>
<feature type="transmembrane region" description="Helical" evidence="2">
    <location>
        <begin position="639"/>
        <end position="665"/>
    </location>
</feature>
<keyword evidence="2" id="KW-0472">Membrane</keyword>